<dbReference type="EC" id="1.1.1.23" evidence="3"/>
<dbReference type="GO" id="GO:0046872">
    <property type="term" value="F:metal ion binding"/>
    <property type="evidence" value="ECO:0007669"/>
    <property type="project" value="UniProtKB-KW"/>
</dbReference>
<evidence type="ECO:0000256" key="2">
    <source>
        <dbReference type="ARBA" id="ARBA00004940"/>
    </source>
</evidence>
<evidence type="ECO:0000256" key="8">
    <source>
        <dbReference type="ARBA" id="ARBA00023027"/>
    </source>
</evidence>
<dbReference type="InterPro" id="IPR016161">
    <property type="entry name" value="Ald_DH/histidinol_DH"/>
</dbReference>
<dbReference type="Proteomes" id="UP000885797">
    <property type="component" value="Unassembled WGS sequence"/>
</dbReference>
<dbReference type="GO" id="GO:0000105">
    <property type="term" value="P:L-histidine biosynthetic process"/>
    <property type="evidence" value="ECO:0007669"/>
    <property type="project" value="UniProtKB-KW"/>
</dbReference>
<proteinExistence type="predicted"/>
<dbReference type="PANTHER" id="PTHR21256:SF2">
    <property type="entry name" value="HISTIDINE BIOSYNTHESIS TRIFUNCTIONAL PROTEIN"/>
    <property type="match status" value="1"/>
</dbReference>
<keyword evidence="9" id="KW-0368">Histidine biosynthesis</keyword>
<gene>
    <name evidence="11" type="ORF">ENJ63_04555</name>
</gene>
<organism evidence="11">
    <name type="scientific">Dissulfuribacter thermophilus</name>
    <dbReference type="NCBI Taxonomy" id="1156395"/>
    <lineage>
        <taxon>Bacteria</taxon>
        <taxon>Pseudomonadati</taxon>
        <taxon>Thermodesulfobacteriota</taxon>
        <taxon>Dissulfuribacteria</taxon>
        <taxon>Dissulfuribacterales</taxon>
        <taxon>Dissulfuribacteraceae</taxon>
        <taxon>Dissulfuribacter</taxon>
    </lineage>
</organism>
<protein>
    <recommendedName>
        <fullName evidence="3">histidinol dehydrogenase</fullName>
        <ecNumber evidence="3">1.1.1.23</ecNumber>
    </recommendedName>
</protein>
<keyword evidence="5" id="KW-0479">Metal-binding</keyword>
<comment type="caution">
    <text evidence="11">The sequence shown here is derived from an EMBL/GenBank/DDBJ whole genome shotgun (WGS) entry which is preliminary data.</text>
</comment>
<name>A0A7V2SZI4_9BACT</name>
<feature type="non-terminal residue" evidence="11">
    <location>
        <position position="1"/>
    </location>
</feature>
<dbReference type="Pfam" id="PF00815">
    <property type="entry name" value="Histidinol_dh"/>
    <property type="match status" value="1"/>
</dbReference>
<comment type="pathway">
    <text evidence="2">Amino-acid biosynthesis; L-histidine biosynthesis; L-histidine from 5-phospho-alpha-D-ribose 1-diphosphate: step 9/9.</text>
</comment>
<dbReference type="Gene3D" id="1.20.5.1300">
    <property type="match status" value="1"/>
</dbReference>
<dbReference type="Gene3D" id="3.40.50.1980">
    <property type="entry name" value="Nitrogenase molybdenum iron protein domain"/>
    <property type="match status" value="1"/>
</dbReference>
<dbReference type="GO" id="GO:0051287">
    <property type="term" value="F:NAD binding"/>
    <property type="evidence" value="ECO:0007669"/>
    <property type="project" value="InterPro"/>
</dbReference>
<evidence type="ECO:0000313" key="11">
    <source>
        <dbReference type="EMBL" id="HFC47134.1"/>
    </source>
</evidence>
<sequence>LLTKIENAGAIFLGGNTPESVGDYIAGPNHVLPTMGTARYSSALGVETFLKRSSIISYSRNALREHGEHVVRLARAEGLEAHAQAVIKRIKGR</sequence>
<evidence type="ECO:0000256" key="3">
    <source>
        <dbReference type="ARBA" id="ARBA00012965"/>
    </source>
</evidence>
<comment type="cofactor">
    <cofactor evidence="1">
        <name>Zn(2+)</name>
        <dbReference type="ChEBI" id="CHEBI:29105"/>
    </cofactor>
</comment>
<evidence type="ECO:0000256" key="9">
    <source>
        <dbReference type="ARBA" id="ARBA00023102"/>
    </source>
</evidence>
<evidence type="ECO:0000256" key="6">
    <source>
        <dbReference type="ARBA" id="ARBA00022833"/>
    </source>
</evidence>
<evidence type="ECO:0000256" key="4">
    <source>
        <dbReference type="ARBA" id="ARBA00022605"/>
    </source>
</evidence>
<keyword evidence="7" id="KW-0560">Oxidoreductase</keyword>
<comment type="catalytic activity">
    <reaction evidence="10">
        <text>L-histidinol + 2 NAD(+) + H2O = L-histidine + 2 NADH + 3 H(+)</text>
        <dbReference type="Rhea" id="RHEA:20641"/>
        <dbReference type="ChEBI" id="CHEBI:15377"/>
        <dbReference type="ChEBI" id="CHEBI:15378"/>
        <dbReference type="ChEBI" id="CHEBI:57540"/>
        <dbReference type="ChEBI" id="CHEBI:57595"/>
        <dbReference type="ChEBI" id="CHEBI:57699"/>
        <dbReference type="ChEBI" id="CHEBI:57945"/>
        <dbReference type="EC" id="1.1.1.23"/>
    </reaction>
</comment>
<dbReference type="EMBL" id="DRND01000363">
    <property type="protein sequence ID" value="HFC47134.1"/>
    <property type="molecule type" value="Genomic_DNA"/>
</dbReference>
<keyword evidence="6" id="KW-0862">Zinc</keyword>
<evidence type="ECO:0000256" key="1">
    <source>
        <dbReference type="ARBA" id="ARBA00001947"/>
    </source>
</evidence>
<accession>A0A7V2SZI4</accession>
<dbReference type="GO" id="GO:0005829">
    <property type="term" value="C:cytosol"/>
    <property type="evidence" value="ECO:0007669"/>
    <property type="project" value="TreeGrafter"/>
</dbReference>
<keyword evidence="8" id="KW-0520">NAD</keyword>
<reference evidence="11" key="1">
    <citation type="journal article" date="2020" name="mSystems">
        <title>Genome- and Community-Level Interaction Insights into Carbon Utilization and Element Cycling Functions of Hydrothermarchaeota in Hydrothermal Sediment.</title>
        <authorList>
            <person name="Zhou Z."/>
            <person name="Liu Y."/>
            <person name="Xu W."/>
            <person name="Pan J."/>
            <person name="Luo Z.H."/>
            <person name="Li M."/>
        </authorList>
    </citation>
    <scope>NUCLEOTIDE SEQUENCE [LARGE SCALE GENOMIC DNA]</scope>
    <source>
        <strain evidence="11">HyVt-503</strain>
    </source>
</reference>
<dbReference type="AlphaFoldDB" id="A0A7V2SZI4"/>
<evidence type="ECO:0000256" key="5">
    <source>
        <dbReference type="ARBA" id="ARBA00022723"/>
    </source>
</evidence>
<dbReference type="FunFam" id="1.20.5.1300:FF:000002">
    <property type="entry name" value="Histidinol dehydrogenase, chloroplastic"/>
    <property type="match status" value="1"/>
</dbReference>
<dbReference type="PANTHER" id="PTHR21256">
    <property type="entry name" value="HISTIDINOL DEHYDROGENASE HDH"/>
    <property type="match status" value="1"/>
</dbReference>
<dbReference type="GO" id="GO:0004399">
    <property type="term" value="F:histidinol dehydrogenase activity"/>
    <property type="evidence" value="ECO:0007669"/>
    <property type="project" value="UniProtKB-EC"/>
</dbReference>
<dbReference type="SUPFAM" id="SSF53720">
    <property type="entry name" value="ALDH-like"/>
    <property type="match status" value="1"/>
</dbReference>
<evidence type="ECO:0000256" key="7">
    <source>
        <dbReference type="ARBA" id="ARBA00023002"/>
    </source>
</evidence>
<evidence type="ECO:0000256" key="10">
    <source>
        <dbReference type="ARBA" id="ARBA00049489"/>
    </source>
</evidence>
<keyword evidence="4" id="KW-0028">Amino-acid biosynthesis</keyword>
<dbReference type="InterPro" id="IPR012131">
    <property type="entry name" value="Hstdl_DH"/>
</dbReference>